<reference evidence="2 3" key="1">
    <citation type="submission" date="2019-12" db="EMBL/GenBank/DDBJ databases">
        <title>Nocardia sp. nov. ET3-3 isolated from soil.</title>
        <authorList>
            <person name="Kanchanasin P."/>
            <person name="Tanasupawat S."/>
            <person name="Yuki M."/>
            <person name="Kudo T."/>
        </authorList>
    </citation>
    <scope>NUCLEOTIDE SEQUENCE [LARGE SCALE GENOMIC DNA]</scope>
    <source>
        <strain evidence="2 3">ET3-3</strain>
    </source>
</reference>
<evidence type="ECO:0000313" key="3">
    <source>
        <dbReference type="Proteomes" id="UP000466794"/>
    </source>
</evidence>
<comment type="caution">
    <text evidence="2">The sequence shown here is derived from an EMBL/GenBank/DDBJ whole genome shotgun (WGS) entry which is preliminary data.</text>
</comment>
<protein>
    <submittedName>
        <fullName evidence="2">MarR family transcriptional regulator</fullName>
    </submittedName>
</protein>
<dbReference type="InterPro" id="IPR039422">
    <property type="entry name" value="MarR/SlyA-like"/>
</dbReference>
<dbReference type="Pfam" id="PF12802">
    <property type="entry name" value="MarR_2"/>
    <property type="match status" value="1"/>
</dbReference>
<dbReference type="GO" id="GO:0003700">
    <property type="term" value="F:DNA-binding transcription factor activity"/>
    <property type="evidence" value="ECO:0007669"/>
    <property type="project" value="InterPro"/>
</dbReference>
<dbReference type="SMART" id="SM00347">
    <property type="entry name" value="HTH_MARR"/>
    <property type="match status" value="1"/>
</dbReference>
<organism evidence="2 3">
    <name type="scientific">Nocardia terrae</name>
    <dbReference type="NCBI Taxonomy" id="2675851"/>
    <lineage>
        <taxon>Bacteria</taxon>
        <taxon>Bacillati</taxon>
        <taxon>Actinomycetota</taxon>
        <taxon>Actinomycetes</taxon>
        <taxon>Mycobacteriales</taxon>
        <taxon>Nocardiaceae</taxon>
        <taxon>Nocardia</taxon>
    </lineage>
</organism>
<keyword evidence="3" id="KW-1185">Reference proteome</keyword>
<dbReference type="Proteomes" id="UP000466794">
    <property type="component" value="Unassembled WGS sequence"/>
</dbReference>
<dbReference type="SUPFAM" id="SSF46785">
    <property type="entry name" value="Winged helix' DNA-binding domain"/>
    <property type="match status" value="1"/>
</dbReference>
<dbReference type="GO" id="GO:0006950">
    <property type="term" value="P:response to stress"/>
    <property type="evidence" value="ECO:0007669"/>
    <property type="project" value="TreeGrafter"/>
</dbReference>
<sequence>MSTSPGAEPAAADDDLIELFFRTTKRLRRTQAARLSPLGLTPAQSRALRIVGRADEHGDQPLRMSVLADHLGIVPRSATTVVDALVAADLVTREPDPANRRATLVTPTAAGRAALARMSEARRDAAEEIFAALSPAQRHTLRDLLATLAADIPAPADKH</sequence>
<dbReference type="PANTHER" id="PTHR33164">
    <property type="entry name" value="TRANSCRIPTIONAL REGULATOR, MARR FAMILY"/>
    <property type="match status" value="1"/>
</dbReference>
<evidence type="ECO:0000259" key="1">
    <source>
        <dbReference type="PROSITE" id="PS50995"/>
    </source>
</evidence>
<dbReference type="InterPro" id="IPR000835">
    <property type="entry name" value="HTH_MarR-typ"/>
</dbReference>
<dbReference type="InterPro" id="IPR036390">
    <property type="entry name" value="WH_DNA-bd_sf"/>
</dbReference>
<dbReference type="PROSITE" id="PS50995">
    <property type="entry name" value="HTH_MARR_2"/>
    <property type="match status" value="1"/>
</dbReference>
<dbReference type="AlphaFoldDB" id="A0A7K1VBB1"/>
<feature type="domain" description="HTH marR-type" evidence="1">
    <location>
        <begin position="13"/>
        <end position="150"/>
    </location>
</feature>
<dbReference type="RefSeq" id="WP_157393482.1">
    <property type="nucleotide sequence ID" value="NZ_WRPP01000016.1"/>
</dbReference>
<accession>A0A7K1VBB1</accession>
<dbReference type="EMBL" id="WRPP01000016">
    <property type="protein sequence ID" value="MVU83896.1"/>
    <property type="molecule type" value="Genomic_DNA"/>
</dbReference>
<dbReference type="PANTHER" id="PTHR33164:SF103">
    <property type="entry name" value="REGULATORY PROTEIN MARR"/>
    <property type="match status" value="1"/>
</dbReference>
<evidence type="ECO:0000313" key="2">
    <source>
        <dbReference type="EMBL" id="MVU83896.1"/>
    </source>
</evidence>
<dbReference type="Gene3D" id="1.10.10.10">
    <property type="entry name" value="Winged helix-like DNA-binding domain superfamily/Winged helix DNA-binding domain"/>
    <property type="match status" value="1"/>
</dbReference>
<dbReference type="InterPro" id="IPR036388">
    <property type="entry name" value="WH-like_DNA-bd_sf"/>
</dbReference>
<name>A0A7K1VBB1_9NOCA</name>
<gene>
    <name evidence="2" type="ORF">GPX89_42540</name>
</gene>
<proteinExistence type="predicted"/>